<feature type="compositionally biased region" description="Basic residues" evidence="7">
    <location>
        <begin position="287"/>
        <end position="297"/>
    </location>
</feature>
<keyword evidence="6" id="KW-0539">Nucleus</keyword>
<dbReference type="EMBL" id="JAMYWD010000011">
    <property type="protein sequence ID" value="KAJ4954461.1"/>
    <property type="molecule type" value="Genomic_DNA"/>
</dbReference>
<dbReference type="GO" id="GO:0005634">
    <property type="term" value="C:nucleus"/>
    <property type="evidence" value="ECO:0007669"/>
    <property type="project" value="UniProtKB-SubCell"/>
</dbReference>
<dbReference type="SMART" id="SM01314">
    <property type="entry name" value="SnAC"/>
    <property type="match status" value="1"/>
</dbReference>
<feature type="compositionally biased region" description="Polar residues" evidence="7">
    <location>
        <begin position="309"/>
        <end position="321"/>
    </location>
</feature>
<feature type="compositionally biased region" description="Basic and acidic residues" evidence="7">
    <location>
        <begin position="3248"/>
        <end position="3257"/>
    </location>
</feature>
<feature type="region of interest" description="Disordered" evidence="7">
    <location>
        <begin position="2500"/>
        <end position="2530"/>
    </location>
</feature>
<dbReference type="OrthoDB" id="5857104at2759"/>
<feature type="compositionally biased region" description="Basic and acidic residues" evidence="7">
    <location>
        <begin position="3265"/>
        <end position="3276"/>
    </location>
</feature>
<evidence type="ECO:0000259" key="10">
    <source>
        <dbReference type="PROSITE" id="PS51204"/>
    </source>
</evidence>
<feature type="compositionally biased region" description="Basic and acidic residues" evidence="7">
    <location>
        <begin position="2816"/>
        <end position="2847"/>
    </location>
</feature>
<organism evidence="11 12">
    <name type="scientific">Protea cynaroides</name>
    <dbReference type="NCBI Taxonomy" id="273540"/>
    <lineage>
        <taxon>Eukaryota</taxon>
        <taxon>Viridiplantae</taxon>
        <taxon>Streptophyta</taxon>
        <taxon>Embryophyta</taxon>
        <taxon>Tracheophyta</taxon>
        <taxon>Spermatophyta</taxon>
        <taxon>Magnoliopsida</taxon>
        <taxon>Proteales</taxon>
        <taxon>Proteaceae</taxon>
        <taxon>Protea</taxon>
    </lineage>
</organism>
<feature type="compositionally biased region" description="Low complexity" evidence="7">
    <location>
        <begin position="3367"/>
        <end position="3376"/>
    </location>
</feature>
<dbReference type="InterPro" id="IPR038718">
    <property type="entry name" value="SNF2-like_sf"/>
</dbReference>
<feature type="compositionally biased region" description="Polar residues" evidence="7">
    <location>
        <begin position="3060"/>
        <end position="3071"/>
    </location>
</feature>
<feature type="region of interest" description="Disordered" evidence="7">
    <location>
        <begin position="2623"/>
        <end position="2642"/>
    </location>
</feature>
<feature type="compositionally biased region" description="Basic and acidic residues" evidence="7">
    <location>
        <begin position="4157"/>
        <end position="4171"/>
    </location>
</feature>
<dbReference type="GO" id="GO:0004386">
    <property type="term" value="F:helicase activity"/>
    <property type="evidence" value="ECO:0007669"/>
    <property type="project" value="UniProtKB-KW"/>
</dbReference>
<feature type="compositionally biased region" description="Basic and acidic residues" evidence="7">
    <location>
        <begin position="3170"/>
        <end position="3193"/>
    </location>
</feature>
<keyword evidence="4" id="KW-0347">Helicase</keyword>
<dbReference type="CDD" id="cd17996">
    <property type="entry name" value="DEXHc_SMARCA2_SMARCA4"/>
    <property type="match status" value="1"/>
</dbReference>
<dbReference type="Pfam" id="PF14619">
    <property type="entry name" value="SnAC"/>
    <property type="match status" value="1"/>
</dbReference>
<feature type="compositionally biased region" description="Polar residues" evidence="7">
    <location>
        <begin position="263"/>
        <end position="273"/>
    </location>
</feature>
<evidence type="ECO:0000313" key="12">
    <source>
        <dbReference type="Proteomes" id="UP001141806"/>
    </source>
</evidence>
<feature type="compositionally biased region" description="Polar residues" evidence="7">
    <location>
        <begin position="2194"/>
        <end position="2204"/>
    </location>
</feature>
<feature type="domain" description="Helicase C-terminal" evidence="9">
    <location>
        <begin position="1705"/>
        <end position="1851"/>
    </location>
</feature>
<dbReference type="Pfam" id="PF00271">
    <property type="entry name" value="Helicase_C"/>
    <property type="match status" value="1"/>
</dbReference>
<proteinExistence type="predicted"/>
<feature type="region of interest" description="Disordered" evidence="7">
    <location>
        <begin position="3625"/>
        <end position="3671"/>
    </location>
</feature>
<feature type="region of interest" description="Disordered" evidence="7">
    <location>
        <begin position="4124"/>
        <end position="4208"/>
    </location>
</feature>
<keyword evidence="3" id="KW-0378">Hydrolase</keyword>
<feature type="compositionally biased region" description="Polar residues" evidence="7">
    <location>
        <begin position="3206"/>
        <end position="3215"/>
    </location>
</feature>
<dbReference type="Gene3D" id="3.40.50.10810">
    <property type="entry name" value="Tandem AAA-ATPase domain"/>
    <property type="match status" value="1"/>
</dbReference>
<evidence type="ECO:0000259" key="9">
    <source>
        <dbReference type="PROSITE" id="PS51194"/>
    </source>
</evidence>
<feature type="region of interest" description="Disordered" evidence="7">
    <location>
        <begin position="430"/>
        <end position="451"/>
    </location>
</feature>
<accession>A0A9Q0GWP0</accession>
<feature type="compositionally biased region" description="Basic and acidic residues" evidence="7">
    <location>
        <begin position="2414"/>
        <end position="2436"/>
    </location>
</feature>
<evidence type="ECO:0000313" key="11">
    <source>
        <dbReference type="EMBL" id="KAJ4954461.1"/>
    </source>
</evidence>
<feature type="compositionally biased region" description="Basic and acidic residues" evidence="7">
    <location>
        <begin position="2775"/>
        <end position="2784"/>
    </location>
</feature>
<feature type="region of interest" description="Disordered" evidence="7">
    <location>
        <begin position="2913"/>
        <end position="3071"/>
    </location>
</feature>
<dbReference type="PANTHER" id="PTHR10799">
    <property type="entry name" value="SNF2/RAD54 HELICASE FAMILY"/>
    <property type="match status" value="1"/>
</dbReference>
<feature type="region of interest" description="Disordered" evidence="7">
    <location>
        <begin position="3890"/>
        <end position="3938"/>
    </location>
</feature>
<evidence type="ECO:0000256" key="6">
    <source>
        <dbReference type="ARBA" id="ARBA00023242"/>
    </source>
</evidence>
<feature type="compositionally biased region" description="Basic and acidic residues" evidence="7">
    <location>
        <begin position="3843"/>
        <end position="3852"/>
    </location>
</feature>
<feature type="region of interest" description="Disordered" evidence="7">
    <location>
        <begin position="3462"/>
        <end position="3494"/>
    </location>
</feature>
<feature type="compositionally biased region" description="Polar residues" evidence="7">
    <location>
        <begin position="494"/>
        <end position="503"/>
    </location>
</feature>
<feature type="compositionally biased region" description="Polar residues" evidence="7">
    <location>
        <begin position="806"/>
        <end position="817"/>
    </location>
</feature>
<dbReference type="GO" id="GO:0005524">
    <property type="term" value="F:ATP binding"/>
    <property type="evidence" value="ECO:0007669"/>
    <property type="project" value="UniProtKB-KW"/>
</dbReference>
<dbReference type="GO" id="GO:0042393">
    <property type="term" value="F:histone binding"/>
    <property type="evidence" value="ECO:0007669"/>
    <property type="project" value="InterPro"/>
</dbReference>
<feature type="compositionally biased region" description="Pro residues" evidence="7">
    <location>
        <begin position="2066"/>
        <end position="2078"/>
    </location>
</feature>
<evidence type="ECO:0000256" key="7">
    <source>
        <dbReference type="SAM" id="MobiDB-lite"/>
    </source>
</evidence>
<feature type="region of interest" description="Disordered" evidence="7">
    <location>
        <begin position="2343"/>
        <end position="2455"/>
    </location>
</feature>
<feature type="compositionally biased region" description="Basic and acidic residues" evidence="7">
    <location>
        <begin position="2924"/>
        <end position="2937"/>
    </location>
</feature>
<dbReference type="InterPro" id="IPR049730">
    <property type="entry name" value="SNF2/RAD54-like_C"/>
</dbReference>
<feature type="compositionally biased region" description="Basic and acidic residues" evidence="7">
    <location>
        <begin position="3326"/>
        <end position="3335"/>
    </location>
</feature>
<evidence type="ECO:0000256" key="2">
    <source>
        <dbReference type="ARBA" id="ARBA00022741"/>
    </source>
</evidence>
<feature type="compositionally biased region" description="Polar residues" evidence="7">
    <location>
        <begin position="1"/>
        <end position="18"/>
    </location>
</feature>
<feature type="compositionally biased region" description="Basic and acidic residues" evidence="7">
    <location>
        <begin position="2222"/>
        <end position="2237"/>
    </location>
</feature>
<comment type="subcellular location">
    <subcellularLocation>
        <location evidence="1">Nucleus</location>
    </subcellularLocation>
</comment>
<feature type="compositionally biased region" description="Basic and acidic residues" evidence="7">
    <location>
        <begin position="274"/>
        <end position="286"/>
    </location>
</feature>
<gene>
    <name evidence="11" type="ORF">NE237_011244</name>
</gene>
<dbReference type="FunFam" id="3.40.50.10810:FF:000016">
    <property type="entry name" value="Chromatin structure-remodeling complex protein SYD"/>
    <property type="match status" value="1"/>
</dbReference>
<name>A0A9Q0GWP0_9MAGN</name>
<dbReference type="InterPro" id="IPR027417">
    <property type="entry name" value="P-loop_NTPase"/>
</dbReference>
<feature type="compositionally biased region" description="Basic and acidic residues" evidence="7">
    <location>
        <begin position="764"/>
        <end position="778"/>
    </location>
</feature>
<feature type="compositionally biased region" description="Basic and acidic residues" evidence="7">
    <location>
        <begin position="3405"/>
        <end position="3426"/>
    </location>
</feature>
<feature type="compositionally biased region" description="Basic and acidic residues" evidence="7">
    <location>
        <begin position="3343"/>
        <end position="3354"/>
    </location>
</feature>
<feature type="region of interest" description="Disordered" evidence="7">
    <location>
        <begin position="3820"/>
        <end position="3877"/>
    </location>
</feature>
<feature type="compositionally biased region" description="Polar residues" evidence="7">
    <location>
        <begin position="2972"/>
        <end position="2981"/>
    </location>
</feature>
<feature type="compositionally biased region" description="Polar residues" evidence="7">
    <location>
        <begin position="2949"/>
        <end position="2963"/>
    </location>
</feature>
<feature type="compositionally biased region" description="Basic and acidic residues" evidence="7">
    <location>
        <begin position="2009"/>
        <end position="2018"/>
    </location>
</feature>
<feature type="region of interest" description="Disordered" evidence="7">
    <location>
        <begin position="3739"/>
        <end position="3762"/>
    </location>
</feature>
<dbReference type="InterPro" id="IPR014012">
    <property type="entry name" value="HSA_dom"/>
</dbReference>
<feature type="region of interest" description="Disordered" evidence="7">
    <location>
        <begin position="1992"/>
        <end position="2242"/>
    </location>
</feature>
<comment type="caution">
    <text evidence="11">The sequence shown here is derived from an EMBL/GenBank/DDBJ whole genome shotgun (WGS) entry which is preliminary data.</text>
</comment>
<dbReference type="GO" id="GO:0016787">
    <property type="term" value="F:hydrolase activity"/>
    <property type="evidence" value="ECO:0007669"/>
    <property type="project" value="UniProtKB-KW"/>
</dbReference>
<dbReference type="Pfam" id="PF00176">
    <property type="entry name" value="SNF2-rel_dom"/>
    <property type="match status" value="1"/>
</dbReference>
<feature type="domain" description="Helicase ATP-binding" evidence="8">
    <location>
        <begin position="1394"/>
        <end position="1561"/>
    </location>
</feature>
<sequence length="4208" mass="459789">MRPKSTLSAKLGQFNSRPSHIVDHKGGLATSAFTPHRARPDTLPIELAVRKRSEGLPRDRSSSNEMAASHNVEMEAAKFLQKLIQESKDEPAKLATKLYVICQHMKMSGKEQSLPYQVISRAMETVINQNGLDIEALKSSRLSMTGGTQMGDSGVAKSAEKDKLDNQPSVGPSDLSLRGPSVNAWHAGSSGKINDDVYGGSSQGIGVLKESKVGFPEHEMGRLETIVLNRPPAGPSRSENVGHDAYQGSVSQRSGKVFDHESPSSLDTRSANSQDRRDTAKPDKQGRTKKASAKRKRGDSTAAMEPHNDSPQPLDSPSIAFNTRKGKPMNKGDVQGSFTLKGGEHNLVQSIGHVDYLSSLSGGLGSIFRNKQENQSLMERSGDKTKTTNSMSWALNSKYPEEGEVSSAHGTLGLQKGNMQLSRHEILSSGGWTPNKMPFQSENSQGSSIPFNVVSSGLTSDQLAAQSPGTSKEAGLSSEGTILCKTGSFWQQQRVPHSAQQIGEDSLGNDSELGGPGRSFGPVHSNILHGNTAISGGIGNVHGGMPGAFGSYPLVRPGFSASMQFNSSFNSHDLASKMHKERIMEASSGSQLLEKNNDMVASDTPMKSPAVEFASAKVAIHSELRKPGFIRDTVPSISEKGLDAQFCSPGHREDALSGGRVLEQDRGILNTAGNSSKLVQGCESNSNMELSMARGGASRDTGKNPMSQPPVFSRMPFREQHLKQLRAQCLVFLAFRNGLVPRKLHLEIALGESYQKEGSSAEGACRELTDHRGKESSLKEPTNSNGGGIGSGRTNDIREAERVPPGSSSTGSLIDTDSSSKDMRNTKKTKKQKCPPADQSVLAEEGQRFSSTTRKSEAEIQTLETAESQVGVAMILEPESPMNSSRISSENIQAKDDLVHGHRQVGRANQIWRGISFHNEAPKGTLEASMVQHEHILEREENPLNQFQTYGDSDRVNKMFKGEAPFMQASQYADKYPSTDPLREQTRSFGKGDMLMPPKDVNLLTMHVLQGGKYSSKSDPIVFNSFADVSVGGNCGRDDQRGSEIQELSASDGCKMVAINKDLVTVLEKSPEEEEDEMSLSTETAPSPMYTTSEKWIMDRQKRKLLGEENWALKQKKMEEKIADSFDKLKETVSSSEDISAKTRNVIELKKLQLLKLQRRLRSDFLRDFFKPVTSDMDRLKAVKKYRHGRRIKQLEKFEQKMKEERQKRIRERQKEFFTEIEVHKERMDDWFKIKRERWKGFNRHVKEFHKRKERIHREKIDRIQREKINLLKNNDVEGYLRMVQDAKSDRVKQLLKETEKYLQKLGAKVQESKARAWRFEMDMDEGRSANVVEKNEVAIENEDESDQAQHYLESNEKYYLMAHSIKENITEQPTCLQGGKLREYQMNGLQWLVSLYNNHLNGILADEMGLGKTVQVIALICYLMETKNDRGPFLVVVPSSVLSGWESEISTWAPGINKIAYAGPPEERRRLFKERIVHGKFNVLLTTYEYLMNKHDRPKLSKIPWHYIIIDEGHRIKNASCKLNADLKLYQSSHRLLLTGTPLQNNLEELWALLNFLLPNIFNSSEDFSQWFNKPFESGGDNSPEQALLSEEENLLIINRLHQVLRPFVLRRLKHKVENELPEKIERLVRCEASAYQKLLMKRVEENLGSIGSSKGRSVHNSVMELRNICNHPYISQLHAELVNTLIPRHYLPPLVRLCGKLEMLDRLLPKLKATDHRVLFFSTMTRLLDVMEDYLHWKRYSYLRLDGHTSGNDRGALIEEFNRPDSPAFIFLLSIRAGGVGVNLQAADTVIIFDTDWNPQVDLQAQARAHRIGQKRDVLVLRLETIWTVEEQVRAAAEHKLGVANQSITAGFFDNNTSAEDRREYLESLLRECKKEEAAPVLDDDALNDLLARSESEIDVFESIDRQRREEEMAAWQDLVWGQDKDSSEPLPPMPPRLVTDDDLKALYQAMQIYEESNAGAKQKSEYLGAFDTQQYGRGKRAREVRSYEDQWTEEEFEKMCQADSPESPKQKEDSISKNVVMDASASEVVMGNTDRQPLAQPPAQPLAQPLAQPPAQPLAQPLAQPPAQPLAPPLAHPLAQSLSTEPSKLPGKELPPPSRRGRGRPKRAETSSADTFPYVGVVPAPSETANKPDMESQIKIRSSPTPTPSTGSFPGSVSVKDQGGTTQEFSIGTAPGSLITTPVPSVPMQVKGQSRAAQSGSEAPRRRAKKQSSGSPTVEPERNSTQKMQIERGKASNSSIVSVAHDNQQVIRPSGSSNTPNVVSPESNSIFRIPKEMGMISDSSCAFATQKLVSRPPNTSNVPTIVSFEVNPITGLPKVVELVPVRTTMPSFAQENYMRVGPSLDKKETQKAPISETNSAPIETSSSARKDNTSSVESNKKGGLKVSMPPSGQDHKVSLSSTPVVSALAQDLRERRSLRMGTLDKQKASEKPEPVSVQTPQKAGSINASKIGPIGRTIPERAVHVDIPVVKPVEFVSGQDHMRSGNASRMISQNMRNEKPSVPAPLHQIKSSADKDKSKSPAPVKRGIKRKDLGVSTGKQAAVAIKSSNVVGNAVPVIHSPMVSSQVGEGNRSNVKAITMKDKLENDNKKEGNVIDDTACQSLVPDIISKQRLDSTEKLDLSFRSKQPPDTSTLQESTAISIGKSSVSAEANGERNVISEQSCEVPPIVVSSQEPNSNQKPAQDKQQLTYLQTSENTTSFVDNTTACLKPTEVKTNEDCCSHTPNVTSNKKLKLTEESNLPAPSVQWTGTSTLQENAILSMENSDCMGANARRIDSTEKPCKIAPSDRVSGPEPNSNEKSSQDRRPTCPSMSEKVDSSVERISTKSMEDKASPKDKNSLSEMRDVPSNNPSVSPSGQLSQSVQEIPDSFGTHGVAASSVGSLNIENTDDAKQLERIIVCHSEVQRNDIASSISPTGLASQPDERISAPLKRDDNSSLLGENEVPNLANTPATEFSSSRQSQTDDKVFSTGINGTSDIVQVNPDADDANKPEGATVPCQGETDGTVPSMSTSGHVPPLDDKVSDPPSSQAAHADPDKSTNSEEPGAENYSKGSGKAYGQNTAPIEITSNELSMEEQIISLSYDHFTADDSDSRPQVKPEHADDAKKPAGTTLVCRDETEHDTYPSISGSGQVPLLDEQVSDPPSTQDADADWDGSTNSEDPGAKNHSKKYDTTHRQIEVNPEHADDAKKPEGTTFICQDETAHDTSPSLSGSGQVPPLDEQVPNPPSTQDADADLDGSGNSEDPGAENHCEKYDTTHGQVEGNPEHADDAKKPEGTTLISQDETEHDTSQSLSGSGQVPLLDEQIRQDGDADLDGSANSEDPGAENHCEKYDTTHGQVEVNPEHADDAKKPEGTTLNCQDESEHGTSSSLSGSGQVPQLDEQVPDPPSTQDADADPHVSANSEKYDMTHSEVEVKSEHADDAKKPAVTAVLGWGNTEHDTSSSMSGSGQVPLLHELVLDAPNTGDADADPDGSAISEDPGAENHSKQYDKTHGQVEVKPEHADVVMKLEGATVYSLDEVQDKDFAATSLSASGQALQIDKQETDPSITHHADTNSEAAINLENWTACYSKHDKSTVHGQIEAPEVPNTAPPEIRSGQIHQLDLQVSSPQRIHVAVSNYVFTPNLEAPGEDETEVRDGTALTSQSEETEAPDIGKTLSSTQISHSDKENPSSFICGPGYAKGSIVCEKAVSAVIGDSMGMNKIFIPDQTSKVASDGDSSDYKLDMSTQNAGEVNDIVQGPRELEKTDNNGDTPAESLPEPTHALVSLREVLSDEDKMVRGTSDGENPSVPVDDNDKLISDASEANDKIDEAVSQGLVYSEKSDEGGDQPGIVPIELTSGQDSHCDQFDPDHVASSVDGENEGFPSNENEVVKDSSESNYIINGSVSQCPEYSAEADDGGGHPSTVPTQLTSDEDSHGNKLDSETSSADSDSKKVPFDGRKYVTLTVEDNDIIGEAVSHCPGYSDQANEGDYPCIMPTQLTSGQDSLGDQRDLEAFSVQGENKGVPSDEKELLSDTSKNNDTISEALRQGPESSKQVKSGDHPDIVPTELAYCQDIHHDELNLEVPSVEDENKGSPVLESMQLVAATSCSLDDLPEDHCEIQPPAADQSCTDKCDKIFKEHRQVVSLDPGEEHEAAGCLDSSKAEEGDAFDVSLVSRVEENDKDQSPEHVDLSSSPLPRGEDEKKASISKNIPGGVSKLSAGPDDRVE</sequence>
<feature type="region of interest" description="Disordered" evidence="7">
    <location>
        <begin position="494"/>
        <end position="520"/>
    </location>
</feature>
<protein>
    <submittedName>
        <fullName evidence="11">Uncharacterized protein</fullName>
    </submittedName>
</protein>
<dbReference type="InterPro" id="IPR029295">
    <property type="entry name" value="SnAC"/>
</dbReference>
<feature type="region of interest" description="Disordered" evidence="7">
    <location>
        <begin position="1"/>
        <end position="24"/>
    </location>
</feature>
<evidence type="ECO:0000256" key="4">
    <source>
        <dbReference type="ARBA" id="ARBA00022806"/>
    </source>
</evidence>
<feature type="domain" description="HSA" evidence="10">
    <location>
        <begin position="1200"/>
        <end position="1274"/>
    </location>
</feature>
<feature type="compositionally biased region" description="Low complexity" evidence="7">
    <location>
        <begin position="2848"/>
        <end position="2858"/>
    </location>
</feature>
<dbReference type="FunFam" id="3.40.50.300:FF:000871">
    <property type="entry name" value="Chromatin structure-remodeling complex protein SYD"/>
    <property type="match status" value="1"/>
</dbReference>
<dbReference type="SUPFAM" id="SSF52540">
    <property type="entry name" value="P-loop containing nucleoside triphosphate hydrolases"/>
    <property type="match status" value="2"/>
</dbReference>
<reference evidence="11" key="1">
    <citation type="journal article" date="2023" name="Plant J.">
        <title>The genome of the king protea, Protea cynaroides.</title>
        <authorList>
            <person name="Chang J."/>
            <person name="Duong T.A."/>
            <person name="Schoeman C."/>
            <person name="Ma X."/>
            <person name="Roodt D."/>
            <person name="Barker N."/>
            <person name="Li Z."/>
            <person name="Van de Peer Y."/>
            <person name="Mizrachi E."/>
        </authorList>
    </citation>
    <scope>NUCLEOTIDE SEQUENCE</scope>
    <source>
        <tissue evidence="11">Young leaves</tissue>
    </source>
</reference>
<dbReference type="InterPro" id="IPR014001">
    <property type="entry name" value="Helicase_ATP-bd"/>
</dbReference>
<dbReference type="PROSITE" id="PS51192">
    <property type="entry name" value="HELICASE_ATP_BIND_1"/>
    <property type="match status" value="1"/>
</dbReference>
<feature type="compositionally biased region" description="Polar residues" evidence="7">
    <location>
        <begin position="2627"/>
        <end position="2642"/>
    </location>
</feature>
<feature type="compositionally biased region" description="Polar residues" evidence="7">
    <location>
        <begin position="2358"/>
        <end position="2380"/>
    </location>
</feature>
<dbReference type="PROSITE" id="PS51204">
    <property type="entry name" value="HSA"/>
    <property type="match status" value="1"/>
</dbReference>
<feature type="compositionally biased region" description="Polar residues" evidence="7">
    <location>
        <begin position="2439"/>
        <end position="2451"/>
    </location>
</feature>
<dbReference type="Proteomes" id="UP001141806">
    <property type="component" value="Unassembled WGS sequence"/>
</dbReference>
<feature type="compositionally biased region" description="Basic and acidic residues" evidence="7">
    <location>
        <begin position="3914"/>
        <end position="3923"/>
    </location>
</feature>
<feature type="region of interest" description="Disordered" evidence="7">
    <location>
        <begin position="143"/>
        <end position="198"/>
    </location>
</feature>
<feature type="region of interest" description="Disordered" evidence="7">
    <location>
        <begin position="755"/>
        <end position="860"/>
    </location>
</feature>
<dbReference type="PROSITE" id="PS51194">
    <property type="entry name" value="HELICASE_CTER"/>
    <property type="match status" value="1"/>
</dbReference>
<dbReference type="CDD" id="cd18793">
    <property type="entry name" value="SF2_C_SNF"/>
    <property type="match status" value="1"/>
</dbReference>
<keyword evidence="5" id="KW-0067">ATP-binding</keyword>
<keyword evidence="2" id="KW-0547">Nucleotide-binding</keyword>
<feature type="compositionally biased region" description="Low complexity" evidence="7">
    <location>
        <begin position="2145"/>
        <end position="2162"/>
    </location>
</feature>
<evidence type="ECO:0000256" key="5">
    <source>
        <dbReference type="ARBA" id="ARBA00022840"/>
    </source>
</evidence>
<dbReference type="Gene3D" id="3.40.50.300">
    <property type="entry name" value="P-loop containing nucleotide triphosphate hydrolases"/>
    <property type="match status" value="1"/>
</dbReference>
<keyword evidence="12" id="KW-1185">Reference proteome</keyword>
<dbReference type="InterPro" id="IPR000330">
    <property type="entry name" value="SNF2_N"/>
</dbReference>
<feature type="region of interest" description="Disordered" evidence="7">
    <location>
        <begin position="3084"/>
        <end position="3428"/>
    </location>
</feature>
<evidence type="ECO:0000256" key="1">
    <source>
        <dbReference type="ARBA" id="ARBA00004123"/>
    </source>
</evidence>
<dbReference type="SMART" id="SM00490">
    <property type="entry name" value="HELICc"/>
    <property type="match status" value="1"/>
</dbReference>
<feature type="region of interest" description="Disordered" evidence="7">
    <location>
        <begin position="2775"/>
        <end position="2865"/>
    </location>
</feature>
<feature type="compositionally biased region" description="Basic and acidic residues" evidence="7">
    <location>
        <begin position="3483"/>
        <end position="3494"/>
    </location>
</feature>
<feature type="compositionally biased region" description="Polar residues" evidence="7">
    <location>
        <begin position="438"/>
        <end position="451"/>
    </location>
</feature>
<evidence type="ECO:0000259" key="8">
    <source>
        <dbReference type="PROSITE" id="PS51192"/>
    </source>
</evidence>
<evidence type="ECO:0000256" key="3">
    <source>
        <dbReference type="ARBA" id="ARBA00022801"/>
    </source>
</evidence>
<feature type="region of interest" description="Disordered" evidence="7">
    <location>
        <begin position="249"/>
        <end position="334"/>
    </location>
</feature>
<dbReference type="SMART" id="SM00487">
    <property type="entry name" value="DEXDc"/>
    <property type="match status" value="1"/>
</dbReference>
<feature type="compositionally biased region" description="Basic and acidic residues" evidence="7">
    <location>
        <begin position="3087"/>
        <end position="3108"/>
    </location>
</feature>
<dbReference type="InterPro" id="IPR001650">
    <property type="entry name" value="Helicase_C-like"/>
</dbReference>